<dbReference type="Proteomes" id="UP000322887">
    <property type="component" value="Chromosome"/>
</dbReference>
<dbReference type="GeneID" id="98649776"/>
<keyword evidence="2" id="KW-1133">Transmembrane helix</keyword>
<evidence type="ECO:0000256" key="2">
    <source>
        <dbReference type="SAM" id="Phobius"/>
    </source>
</evidence>
<name>A0ABX5YUH1_9PLAN</name>
<feature type="transmembrane region" description="Helical" evidence="2">
    <location>
        <begin position="21"/>
        <end position="46"/>
    </location>
</feature>
<feature type="compositionally biased region" description="Acidic residues" evidence="1">
    <location>
        <begin position="320"/>
        <end position="330"/>
    </location>
</feature>
<feature type="region of interest" description="Disordered" evidence="1">
    <location>
        <begin position="320"/>
        <end position="346"/>
    </location>
</feature>
<dbReference type="RefSeq" id="WP_002644674.1">
    <property type="nucleotide sequence ID" value="NZ_CP036353.1"/>
</dbReference>
<sequence>MKSLHLKTRNTPVGFLSVSRAGVTLMEVLMSVMIMSIGVVSLASLFPISILRGVQATKLTNATVLRYNAEALIDAFPQRFVFDPDGSLDADGEIAHQRRNRNYIVDPIGSYYATLDGTGLEDSFGNDGSSSPVTRIPRYHAGLTSQLQATNFFSQQDNWTLLYEGIPSSINGARDTIQIDIQDINSGILTLSELQTTLADSATGGRILVYDTTGKQVQVRGISGSSVDGSTGEISLGNPLPDNGLYTSIAKVRIELLNMQYSYLLTVRRSIATDVASVDVVVFHRRNFSPEFEAIHQVENFVAEWLPGTDGAWGVAGVDDDNDDDMDGDNSDGRGIDEYAGEAGAAGSDDYRRRKFTLRYNPSVERPLLKKGGYVFDAYNARWYRIQQIVDEEAALAPGATTAELILDQPIIQSINDPGDPGAPVARLIVMPNVVQVYPLGNKAR</sequence>
<organism evidence="3 4">
    <name type="scientific">Gimesia maris</name>
    <dbReference type="NCBI Taxonomy" id="122"/>
    <lineage>
        <taxon>Bacteria</taxon>
        <taxon>Pseudomonadati</taxon>
        <taxon>Planctomycetota</taxon>
        <taxon>Planctomycetia</taxon>
        <taxon>Planctomycetales</taxon>
        <taxon>Planctomycetaceae</taxon>
        <taxon>Gimesia</taxon>
    </lineage>
</organism>
<gene>
    <name evidence="3" type="ORF">GmarT_53440</name>
</gene>
<keyword evidence="2" id="KW-0812">Transmembrane</keyword>
<evidence type="ECO:0000313" key="4">
    <source>
        <dbReference type="Proteomes" id="UP000322887"/>
    </source>
</evidence>
<accession>A0ABX5YUH1</accession>
<proteinExistence type="predicted"/>
<protein>
    <recommendedName>
        <fullName evidence="5">Prepilin-type N-terminal cleavage/methylation domain-containing protein</fullName>
    </recommendedName>
</protein>
<keyword evidence="2" id="KW-0472">Membrane</keyword>
<reference evidence="3 4" key="1">
    <citation type="submission" date="2019-08" db="EMBL/GenBank/DDBJ databases">
        <title>Deep-cultivation of Planctomycetes and their phenomic and genomic characterization uncovers novel biology.</title>
        <authorList>
            <person name="Wiegand S."/>
            <person name="Jogler M."/>
            <person name="Boedeker C."/>
            <person name="Pinto D."/>
            <person name="Vollmers J."/>
            <person name="Rivas-Marin E."/>
            <person name="Kohn T."/>
            <person name="Peeters S.H."/>
            <person name="Heuer A."/>
            <person name="Rast P."/>
            <person name="Oberbeckmann S."/>
            <person name="Bunk B."/>
            <person name="Jeske O."/>
            <person name="Meyerdierks A."/>
            <person name="Storesund J.E."/>
            <person name="Kallscheuer N."/>
            <person name="Luecker S."/>
            <person name="Lage O.M."/>
            <person name="Pohl T."/>
            <person name="Merkel B.J."/>
            <person name="Hornburger P."/>
            <person name="Mueller R.-W."/>
            <person name="Bruemmer F."/>
            <person name="Labrenz M."/>
            <person name="Spormann A.M."/>
            <person name="Op den Camp H."/>
            <person name="Overmann J."/>
            <person name="Amann R."/>
            <person name="Jetten M.S.M."/>
            <person name="Mascher T."/>
            <person name="Medema M.H."/>
            <person name="Devos D.P."/>
            <person name="Kaster A.-K."/>
            <person name="Ovreas L."/>
            <person name="Rohde M."/>
            <person name="Galperin M.Y."/>
            <person name="Jogler C."/>
        </authorList>
    </citation>
    <scope>NUCLEOTIDE SEQUENCE [LARGE SCALE GENOMIC DNA]</scope>
    <source>
        <strain evidence="3 4">DSM 8797</strain>
    </source>
</reference>
<keyword evidence="4" id="KW-1185">Reference proteome</keyword>
<dbReference type="EMBL" id="CP042910">
    <property type="protein sequence ID" value="QEG19444.1"/>
    <property type="molecule type" value="Genomic_DNA"/>
</dbReference>
<evidence type="ECO:0008006" key="5">
    <source>
        <dbReference type="Google" id="ProtNLM"/>
    </source>
</evidence>
<evidence type="ECO:0000256" key="1">
    <source>
        <dbReference type="SAM" id="MobiDB-lite"/>
    </source>
</evidence>
<evidence type="ECO:0000313" key="3">
    <source>
        <dbReference type="EMBL" id="QEG19444.1"/>
    </source>
</evidence>